<gene>
    <name evidence="2" type="ORF">BDQ12DRAFT_268324</name>
</gene>
<dbReference type="AlphaFoldDB" id="A0A5C3LDG9"/>
<feature type="compositionally biased region" description="Polar residues" evidence="1">
    <location>
        <begin position="39"/>
        <end position="53"/>
    </location>
</feature>
<evidence type="ECO:0000256" key="1">
    <source>
        <dbReference type="SAM" id="MobiDB-lite"/>
    </source>
</evidence>
<dbReference type="OrthoDB" id="2662290at2759"/>
<organism evidence="2 3">
    <name type="scientific">Crucibulum laeve</name>
    <dbReference type="NCBI Taxonomy" id="68775"/>
    <lineage>
        <taxon>Eukaryota</taxon>
        <taxon>Fungi</taxon>
        <taxon>Dikarya</taxon>
        <taxon>Basidiomycota</taxon>
        <taxon>Agaricomycotina</taxon>
        <taxon>Agaricomycetes</taxon>
        <taxon>Agaricomycetidae</taxon>
        <taxon>Agaricales</taxon>
        <taxon>Agaricineae</taxon>
        <taxon>Nidulariaceae</taxon>
        <taxon>Crucibulum</taxon>
    </lineage>
</organism>
<feature type="region of interest" description="Disordered" evidence="1">
    <location>
        <begin position="39"/>
        <end position="72"/>
    </location>
</feature>
<protein>
    <submittedName>
        <fullName evidence="2">Uncharacterized protein</fullName>
    </submittedName>
</protein>
<accession>A0A5C3LDG9</accession>
<dbReference type="EMBL" id="ML213879">
    <property type="protein sequence ID" value="TFK31139.1"/>
    <property type="molecule type" value="Genomic_DNA"/>
</dbReference>
<feature type="compositionally biased region" description="Low complexity" evidence="1">
    <location>
        <begin position="61"/>
        <end position="71"/>
    </location>
</feature>
<dbReference type="Proteomes" id="UP000308652">
    <property type="component" value="Unassembled WGS sequence"/>
</dbReference>
<keyword evidence="3" id="KW-1185">Reference proteome</keyword>
<sequence>MSMFSDSSSISMQRVAANATTGDQINITAERVSFVINNQSPGHSATLPPSNSKGLLKSPTEESTTNSATSTVQHATESYLVEEGGNSQVMIVKSFEGSLKSFLADRPIVKPYEKSSCQIYEEQMFRAGMGHPLLNPSPSDPHHTTGVRIGDIGIVTAFGNFLYICNIWSDPGQFLDPTNLPPKFPEKIPYFWSQFHWISEGRIKGDINKKKIFIYL</sequence>
<reference evidence="2 3" key="1">
    <citation type="journal article" date="2019" name="Nat. Ecol. Evol.">
        <title>Megaphylogeny resolves global patterns of mushroom evolution.</title>
        <authorList>
            <person name="Varga T."/>
            <person name="Krizsan K."/>
            <person name="Foldi C."/>
            <person name="Dima B."/>
            <person name="Sanchez-Garcia M."/>
            <person name="Sanchez-Ramirez S."/>
            <person name="Szollosi G.J."/>
            <person name="Szarkandi J.G."/>
            <person name="Papp V."/>
            <person name="Albert L."/>
            <person name="Andreopoulos W."/>
            <person name="Angelini C."/>
            <person name="Antonin V."/>
            <person name="Barry K.W."/>
            <person name="Bougher N.L."/>
            <person name="Buchanan P."/>
            <person name="Buyck B."/>
            <person name="Bense V."/>
            <person name="Catcheside P."/>
            <person name="Chovatia M."/>
            <person name="Cooper J."/>
            <person name="Damon W."/>
            <person name="Desjardin D."/>
            <person name="Finy P."/>
            <person name="Geml J."/>
            <person name="Haridas S."/>
            <person name="Hughes K."/>
            <person name="Justo A."/>
            <person name="Karasinski D."/>
            <person name="Kautmanova I."/>
            <person name="Kiss B."/>
            <person name="Kocsube S."/>
            <person name="Kotiranta H."/>
            <person name="LaButti K.M."/>
            <person name="Lechner B.E."/>
            <person name="Liimatainen K."/>
            <person name="Lipzen A."/>
            <person name="Lukacs Z."/>
            <person name="Mihaltcheva S."/>
            <person name="Morgado L.N."/>
            <person name="Niskanen T."/>
            <person name="Noordeloos M.E."/>
            <person name="Ohm R.A."/>
            <person name="Ortiz-Santana B."/>
            <person name="Ovrebo C."/>
            <person name="Racz N."/>
            <person name="Riley R."/>
            <person name="Savchenko A."/>
            <person name="Shiryaev A."/>
            <person name="Soop K."/>
            <person name="Spirin V."/>
            <person name="Szebenyi C."/>
            <person name="Tomsovsky M."/>
            <person name="Tulloss R.E."/>
            <person name="Uehling J."/>
            <person name="Grigoriev I.V."/>
            <person name="Vagvolgyi C."/>
            <person name="Papp T."/>
            <person name="Martin F.M."/>
            <person name="Miettinen O."/>
            <person name="Hibbett D.S."/>
            <person name="Nagy L.G."/>
        </authorList>
    </citation>
    <scope>NUCLEOTIDE SEQUENCE [LARGE SCALE GENOMIC DNA]</scope>
    <source>
        <strain evidence="2 3">CBS 166.37</strain>
    </source>
</reference>
<name>A0A5C3LDG9_9AGAR</name>
<evidence type="ECO:0000313" key="2">
    <source>
        <dbReference type="EMBL" id="TFK31139.1"/>
    </source>
</evidence>
<proteinExistence type="predicted"/>
<evidence type="ECO:0000313" key="3">
    <source>
        <dbReference type="Proteomes" id="UP000308652"/>
    </source>
</evidence>